<evidence type="ECO:0000313" key="4">
    <source>
        <dbReference type="Proteomes" id="UP001392437"/>
    </source>
</evidence>
<evidence type="ECO:0000313" key="3">
    <source>
        <dbReference type="EMBL" id="KAK8123786.1"/>
    </source>
</evidence>
<dbReference type="PANTHER" id="PTHR35186">
    <property type="entry name" value="ANK_REP_REGION DOMAIN-CONTAINING PROTEIN"/>
    <property type="match status" value="1"/>
</dbReference>
<feature type="region of interest" description="Disordered" evidence="1">
    <location>
        <begin position="302"/>
        <end position="333"/>
    </location>
</feature>
<dbReference type="InterPro" id="IPR056002">
    <property type="entry name" value="DUF7580"/>
</dbReference>
<feature type="compositionally biased region" description="Polar residues" evidence="1">
    <location>
        <begin position="302"/>
        <end position="318"/>
    </location>
</feature>
<dbReference type="AlphaFoldDB" id="A0AAW0R4E7"/>
<comment type="caution">
    <text evidence="3">The sequence shown here is derived from an EMBL/GenBank/DDBJ whole genome shotgun (WGS) entry which is preliminary data.</text>
</comment>
<sequence length="615" mass="69163">MSGIELAGLVLGAFPIALWGLEQYRDVAKQMGFWFQIRSEYQRSAEELAYHRLSFEGNLKLLLLPIVDDDVRLEEMLNEPGGSAWKNTTIQKALEKRLQKSYGIYLAILADMDRVMKELSKELAIENEHVQSRLGGNHDNEQNARMVHGRAGRLRQSFAHGNRDFQVFRAKFTFGEEKRKELFREFKEFNDRLEKLTNTSDAISRAQANRQAANSASSAVNTALLKFWNHADRLYRIMVEAWNCSHDQHCAQLILQHRTTAEKEFRLGFSSVDLEDPGSNSWATSTIKIKMLDRPESQPVLLQTTGRPSVDSNGSPHLSSPHHKTKAPSKGALAPAIRTKKTHASISTTTFQHGPSGNTMTVTLLQKEDVSSMDVLSTPKVEEHIQSLCSTLAKDTEPSHCIGFMQDDDIRYYLYSDESSGPRKSEVQLSQMLCGEIKPPLSRRQRYHLALTLASSFVQLKDSLWMQGSWGKECVYFARGELDNVLFLESPYITHSFRPSVPTTSAGQKAGHDIVSGIACLGVILLELCFNSPIEHHPTRARLPPADEYTKSAFDLIAAMEWLKEVEGEAGSDYTEAVQWCISGCRTLPGDGSWRRAMVEKVVVPLEKATNTWKS</sequence>
<protein>
    <recommendedName>
        <fullName evidence="2">DUF7580 domain-containing protein</fullName>
    </recommendedName>
</protein>
<organism evidence="3 4">
    <name type="scientific">Apiospora kogelbergensis</name>
    <dbReference type="NCBI Taxonomy" id="1337665"/>
    <lineage>
        <taxon>Eukaryota</taxon>
        <taxon>Fungi</taxon>
        <taxon>Dikarya</taxon>
        <taxon>Ascomycota</taxon>
        <taxon>Pezizomycotina</taxon>
        <taxon>Sordariomycetes</taxon>
        <taxon>Xylariomycetidae</taxon>
        <taxon>Amphisphaeriales</taxon>
        <taxon>Apiosporaceae</taxon>
        <taxon>Apiospora</taxon>
    </lineage>
</organism>
<evidence type="ECO:0000256" key="1">
    <source>
        <dbReference type="SAM" id="MobiDB-lite"/>
    </source>
</evidence>
<feature type="domain" description="DUF7580" evidence="2">
    <location>
        <begin position="418"/>
        <end position="611"/>
    </location>
</feature>
<reference evidence="3 4" key="1">
    <citation type="submission" date="2023-01" db="EMBL/GenBank/DDBJ databases">
        <title>Analysis of 21 Apiospora genomes using comparative genomics revels a genus with tremendous synthesis potential of carbohydrate active enzymes and secondary metabolites.</title>
        <authorList>
            <person name="Sorensen T."/>
        </authorList>
    </citation>
    <scope>NUCLEOTIDE SEQUENCE [LARGE SCALE GENOMIC DNA]</scope>
    <source>
        <strain evidence="3 4">CBS 117206</strain>
    </source>
</reference>
<gene>
    <name evidence="3" type="ORF">PG999_003704</name>
</gene>
<dbReference type="Pfam" id="PF24476">
    <property type="entry name" value="DUF7580"/>
    <property type="match status" value="1"/>
</dbReference>
<name>A0AAW0R4E7_9PEZI</name>
<accession>A0AAW0R4E7</accession>
<dbReference type="Proteomes" id="UP001392437">
    <property type="component" value="Unassembled WGS sequence"/>
</dbReference>
<proteinExistence type="predicted"/>
<dbReference type="EMBL" id="JAQQWP010000003">
    <property type="protein sequence ID" value="KAK8123786.1"/>
    <property type="molecule type" value="Genomic_DNA"/>
</dbReference>
<keyword evidence="4" id="KW-1185">Reference proteome</keyword>
<evidence type="ECO:0000259" key="2">
    <source>
        <dbReference type="Pfam" id="PF24476"/>
    </source>
</evidence>
<dbReference type="PANTHER" id="PTHR35186:SF4">
    <property type="entry name" value="PRION-INHIBITION AND PROPAGATION HELO DOMAIN-CONTAINING PROTEIN"/>
    <property type="match status" value="1"/>
</dbReference>